<sequence length="473" mass="50896">MPRLNSNLTQRDARQNGNGGLAKHLTFWNLVVGTMGVLALKERWEEYQANKKGSAPKLASDDPEAAAGLLARATAYRDDPTEAAAGGILEDPIRLSSGNPDSRAPSVVPDSREPYRRKRNCCGCCGGKCALFCKALGIVVLLYTIYGAYKLISWATTPDPTGLEDMPEYSTSLGCLDGKYIFGPSSENNADGVSYTLPIDSKTAALHLDFTGAAAGTILLTQTDSTDTAELTLKLRTNEEALLAKVSVDAGSTGGAFWKLATPTEGDERSCMRFDAILRTPKTLRNLTLSSTSITQLKYFEDASFDLTALDVFLAARSNLNMFLPHEQIGADYTKVELRRGYAVGKVSLRKSAKISTARGDGIAKLEFVVADGEDAPELSTNTGLSGQADFTYMNPDGRPVHAEHASAGAQLYLRYAGARFNGPIDIQASGWSSRGHVENFGMHNPKGTPFVGSEDGPDRLKIRTPGSVKTWF</sequence>
<proteinExistence type="predicted"/>
<accession>A0A165KG93</accession>
<reference evidence="2 3" key="1">
    <citation type="journal article" date="2016" name="Mol. Biol. Evol.">
        <title>Comparative Genomics of Early-Diverging Mushroom-Forming Fungi Provides Insights into the Origins of Lignocellulose Decay Capabilities.</title>
        <authorList>
            <person name="Nagy L.G."/>
            <person name="Riley R."/>
            <person name="Tritt A."/>
            <person name="Adam C."/>
            <person name="Daum C."/>
            <person name="Floudas D."/>
            <person name="Sun H."/>
            <person name="Yadav J.S."/>
            <person name="Pangilinan J."/>
            <person name="Larsson K.H."/>
            <person name="Matsuura K."/>
            <person name="Barry K."/>
            <person name="Labutti K."/>
            <person name="Kuo R."/>
            <person name="Ohm R.A."/>
            <person name="Bhattacharya S.S."/>
            <person name="Shirouzu T."/>
            <person name="Yoshinaga Y."/>
            <person name="Martin F.M."/>
            <person name="Grigoriev I.V."/>
            <person name="Hibbett D.S."/>
        </authorList>
    </citation>
    <scope>NUCLEOTIDE SEQUENCE [LARGE SCALE GENOMIC DNA]</scope>
    <source>
        <strain evidence="2 3">HHB12029</strain>
    </source>
</reference>
<protein>
    <submittedName>
        <fullName evidence="2">Uncharacterized protein</fullName>
    </submittedName>
</protein>
<dbReference type="OrthoDB" id="2991206at2759"/>
<feature type="region of interest" description="Disordered" evidence="1">
    <location>
        <begin position="87"/>
        <end position="111"/>
    </location>
</feature>
<evidence type="ECO:0000313" key="3">
    <source>
        <dbReference type="Proteomes" id="UP000077266"/>
    </source>
</evidence>
<name>A0A165KG93_EXIGL</name>
<gene>
    <name evidence="2" type="ORF">EXIGLDRAFT_671270</name>
</gene>
<dbReference type="EMBL" id="KV425945">
    <property type="protein sequence ID" value="KZV96291.1"/>
    <property type="molecule type" value="Genomic_DNA"/>
</dbReference>
<keyword evidence="3" id="KW-1185">Reference proteome</keyword>
<evidence type="ECO:0000256" key="1">
    <source>
        <dbReference type="SAM" id="MobiDB-lite"/>
    </source>
</evidence>
<organism evidence="2 3">
    <name type="scientific">Exidia glandulosa HHB12029</name>
    <dbReference type="NCBI Taxonomy" id="1314781"/>
    <lineage>
        <taxon>Eukaryota</taxon>
        <taxon>Fungi</taxon>
        <taxon>Dikarya</taxon>
        <taxon>Basidiomycota</taxon>
        <taxon>Agaricomycotina</taxon>
        <taxon>Agaricomycetes</taxon>
        <taxon>Auriculariales</taxon>
        <taxon>Exidiaceae</taxon>
        <taxon>Exidia</taxon>
    </lineage>
</organism>
<dbReference type="Proteomes" id="UP000077266">
    <property type="component" value="Unassembled WGS sequence"/>
</dbReference>
<dbReference type="AlphaFoldDB" id="A0A165KG93"/>
<dbReference type="InParanoid" id="A0A165KG93"/>
<evidence type="ECO:0000313" key="2">
    <source>
        <dbReference type="EMBL" id="KZV96291.1"/>
    </source>
</evidence>